<dbReference type="GO" id="GO:0051073">
    <property type="term" value="F:adenosylcobinamide-GDP ribazoletransferase activity"/>
    <property type="evidence" value="ECO:0007669"/>
    <property type="project" value="UniProtKB-UniRule"/>
</dbReference>
<dbReference type="Pfam" id="PF02654">
    <property type="entry name" value="CobS"/>
    <property type="match status" value="1"/>
</dbReference>
<comment type="subcellular location">
    <subcellularLocation>
        <location evidence="2 19">Cell membrane</location>
        <topology evidence="2 19">Multi-pass membrane protein</topology>
    </subcellularLocation>
</comment>
<dbReference type="HAMAP" id="MF_00719">
    <property type="entry name" value="CobS"/>
    <property type="match status" value="1"/>
</dbReference>
<organism evidence="20 21">
    <name type="scientific">Sulfurimonas gotlandica (strain DSM 19862 / JCM 16533 / GD1)</name>
    <dbReference type="NCBI Taxonomy" id="929558"/>
    <lineage>
        <taxon>Bacteria</taxon>
        <taxon>Pseudomonadati</taxon>
        <taxon>Campylobacterota</taxon>
        <taxon>Epsilonproteobacteria</taxon>
        <taxon>Campylobacterales</taxon>
        <taxon>Sulfurimonadaceae</taxon>
        <taxon>Sulfurimonas</taxon>
    </lineage>
</organism>
<feature type="transmembrane region" description="Helical" evidence="19">
    <location>
        <begin position="175"/>
        <end position="198"/>
    </location>
</feature>
<sequence length="240" mass="26590">MKNFFKGFALAVSMLTSIPFFKVHDFNKGINGYAVLFYPLVGFLLGLILWTTHSLLEVHITDLHLGIIIFTLWVILTGALHLDGLSDTIDGLFVSKERALEVMKDPNTGGMGMIFTVTFLILKASSLAVFDAFYLLPVVLLLSRFNAVLAIYFFPYISQNGMGTLAKEELKGKQVLIAFIYVTLLSISTLGLFVLSLLVLSLIKTFFIRRYGGFSGDIYGFTIEITELILLNAILLGLAL</sequence>
<dbReference type="AlphaFoldDB" id="B6BH77"/>
<comment type="caution">
    <text evidence="20">The sequence shown here is derived from an EMBL/GenBank/DDBJ whole genome shotgun (WGS) entry which is preliminary data.</text>
</comment>
<keyword evidence="13 19" id="KW-0472">Membrane</keyword>
<comment type="catalytic activity">
    <reaction evidence="18 19">
        <text>alpha-ribazole 5'-phosphate + adenosylcob(III)inamide-GDP = adenosylcob(III)alamin 5'-phosphate + GMP + H(+)</text>
        <dbReference type="Rhea" id="RHEA:23560"/>
        <dbReference type="ChEBI" id="CHEBI:15378"/>
        <dbReference type="ChEBI" id="CHEBI:57918"/>
        <dbReference type="ChEBI" id="CHEBI:58115"/>
        <dbReference type="ChEBI" id="CHEBI:60487"/>
        <dbReference type="ChEBI" id="CHEBI:60493"/>
        <dbReference type="EC" id="2.7.8.26"/>
    </reaction>
</comment>
<dbReference type="InterPro" id="IPR003805">
    <property type="entry name" value="CobS"/>
</dbReference>
<evidence type="ECO:0000256" key="5">
    <source>
        <dbReference type="ARBA" id="ARBA00013200"/>
    </source>
</evidence>
<dbReference type="EC" id="2.7.8.26" evidence="5 19"/>
<dbReference type="PANTHER" id="PTHR34148:SF1">
    <property type="entry name" value="ADENOSYLCOBINAMIDE-GDP RIBAZOLETRANSFERASE"/>
    <property type="match status" value="1"/>
</dbReference>
<evidence type="ECO:0000256" key="3">
    <source>
        <dbReference type="ARBA" id="ARBA00004663"/>
    </source>
</evidence>
<evidence type="ECO:0000256" key="9">
    <source>
        <dbReference type="ARBA" id="ARBA00022679"/>
    </source>
</evidence>
<accession>H1FSD8</accession>
<gene>
    <name evidence="19 20" type="primary">cobS</name>
    <name evidence="20" type="ORF">SMGD1_1342</name>
</gene>
<evidence type="ECO:0000256" key="7">
    <source>
        <dbReference type="ARBA" id="ARBA00022475"/>
    </source>
</evidence>
<dbReference type="eggNOG" id="COG0368">
    <property type="taxonomic scope" value="Bacteria"/>
</dbReference>
<comment type="cofactor">
    <cofactor evidence="1 19">
        <name>Mg(2+)</name>
        <dbReference type="ChEBI" id="CHEBI:18420"/>
    </cofactor>
</comment>
<feature type="transmembrane region" description="Helical" evidence="19">
    <location>
        <begin position="132"/>
        <end position="154"/>
    </location>
</feature>
<comment type="pathway">
    <text evidence="3 19">Cofactor biosynthesis; adenosylcobalamin biosynthesis; adenosylcobalamin from cob(II)yrinate a,c-diamide: step 7/7.</text>
</comment>
<feature type="transmembrane region" description="Helical" evidence="19">
    <location>
        <begin position="7"/>
        <end position="24"/>
    </location>
</feature>
<evidence type="ECO:0000256" key="6">
    <source>
        <dbReference type="ARBA" id="ARBA00015850"/>
    </source>
</evidence>
<comment type="similarity">
    <text evidence="4 19">Belongs to the CobS family.</text>
</comment>
<evidence type="ECO:0000256" key="17">
    <source>
        <dbReference type="ARBA" id="ARBA00048623"/>
    </source>
</evidence>
<evidence type="ECO:0000256" key="8">
    <source>
        <dbReference type="ARBA" id="ARBA00022573"/>
    </source>
</evidence>
<keyword evidence="8 19" id="KW-0169">Cobalamin biosynthesis</keyword>
<dbReference type="PANTHER" id="PTHR34148">
    <property type="entry name" value="ADENOSYLCOBINAMIDE-GDP RIBAZOLETRANSFERASE"/>
    <property type="match status" value="1"/>
</dbReference>
<evidence type="ECO:0000256" key="4">
    <source>
        <dbReference type="ARBA" id="ARBA00010561"/>
    </source>
</evidence>
<evidence type="ECO:0000313" key="21">
    <source>
        <dbReference type="Proteomes" id="UP000006431"/>
    </source>
</evidence>
<dbReference type="STRING" id="929558.SMGD1_1342"/>
<evidence type="ECO:0000256" key="14">
    <source>
        <dbReference type="ARBA" id="ARBA00025228"/>
    </source>
</evidence>
<dbReference type="GO" id="GO:0005886">
    <property type="term" value="C:plasma membrane"/>
    <property type="evidence" value="ECO:0007669"/>
    <property type="project" value="UniProtKB-SubCell"/>
</dbReference>
<feature type="transmembrane region" description="Helical" evidence="19">
    <location>
        <begin position="63"/>
        <end position="82"/>
    </location>
</feature>
<keyword evidence="12 19" id="KW-1133">Transmembrane helix</keyword>
<comment type="function">
    <text evidence="14 19">Joins adenosylcobinamide-GDP and alpha-ribazole to generate adenosylcobalamin (Ado-cobalamin). Also synthesizes adenosylcobalamin 5'-phosphate from adenosylcobinamide-GDP and alpha-ribazole 5'-phosphate.</text>
</comment>
<name>B6BH77_SULGG</name>
<protein>
    <recommendedName>
        <fullName evidence="6 19">Adenosylcobinamide-GDP ribazoletransferase</fullName>
        <ecNumber evidence="5 19">2.7.8.26</ecNumber>
    </recommendedName>
    <alternativeName>
        <fullName evidence="16 19">Cobalamin synthase</fullName>
    </alternativeName>
    <alternativeName>
        <fullName evidence="15 19">Cobalamin-5'-phosphate synthase</fullName>
    </alternativeName>
</protein>
<evidence type="ECO:0000256" key="10">
    <source>
        <dbReference type="ARBA" id="ARBA00022692"/>
    </source>
</evidence>
<evidence type="ECO:0000256" key="15">
    <source>
        <dbReference type="ARBA" id="ARBA00032605"/>
    </source>
</evidence>
<dbReference type="UniPathway" id="UPA00148">
    <property type="reaction ID" value="UER00238"/>
</dbReference>
<evidence type="ECO:0000256" key="12">
    <source>
        <dbReference type="ARBA" id="ARBA00022989"/>
    </source>
</evidence>
<feature type="transmembrane region" description="Helical" evidence="19">
    <location>
        <begin position="218"/>
        <end position="239"/>
    </location>
</feature>
<proteinExistence type="inferred from homology"/>
<evidence type="ECO:0000256" key="18">
    <source>
        <dbReference type="ARBA" id="ARBA00049504"/>
    </source>
</evidence>
<evidence type="ECO:0000256" key="11">
    <source>
        <dbReference type="ARBA" id="ARBA00022842"/>
    </source>
</evidence>
<evidence type="ECO:0000256" key="2">
    <source>
        <dbReference type="ARBA" id="ARBA00004651"/>
    </source>
</evidence>
<dbReference type="HOGENOM" id="CLU_057426_3_1_7"/>
<evidence type="ECO:0000256" key="13">
    <source>
        <dbReference type="ARBA" id="ARBA00023136"/>
    </source>
</evidence>
<reference evidence="20 21" key="1">
    <citation type="journal article" date="2012" name="Proc. Natl. Acad. Sci. U.S.A.">
        <title>Genome and physiology of a model Epsilonproteobacterium responsible for sulfide detoxification in marine oxygen depletion zones.</title>
        <authorList>
            <person name="Grote J."/>
            <person name="Schott T."/>
            <person name="Bruckner C.G."/>
            <person name="Glockner F.O."/>
            <person name="Jost G."/>
            <person name="Teeling H."/>
            <person name="Labrenz M."/>
            <person name="Jurgens K."/>
        </authorList>
    </citation>
    <scope>NUCLEOTIDE SEQUENCE [LARGE SCALE GENOMIC DNA]</scope>
    <source>
        <strain evidence="20 21">GD1</strain>
    </source>
</reference>
<keyword evidence="11 19" id="KW-0460">Magnesium</keyword>
<keyword evidence="7 19" id="KW-1003">Cell membrane</keyword>
<evidence type="ECO:0000256" key="16">
    <source>
        <dbReference type="ARBA" id="ARBA00032853"/>
    </source>
</evidence>
<dbReference type="Proteomes" id="UP000006431">
    <property type="component" value="Unassembled WGS sequence"/>
</dbReference>
<keyword evidence="10 19" id="KW-0812">Transmembrane</keyword>
<accession>B6BH77</accession>
<dbReference type="PATRIC" id="fig|929558.5.peg.1333"/>
<keyword evidence="21" id="KW-1185">Reference proteome</keyword>
<evidence type="ECO:0000256" key="1">
    <source>
        <dbReference type="ARBA" id="ARBA00001946"/>
    </source>
</evidence>
<dbReference type="GO" id="GO:0008818">
    <property type="term" value="F:cobalamin 5'-phosphate synthase activity"/>
    <property type="evidence" value="ECO:0007669"/>
    <property type="project" value="UniProtKB-UniRule"/>
</dbReference>
<dbReference type="OrthoDB" id="9794223at2"/>
<evidence type="ECO:0000256" key="19">
    <source>
        <dbReference type="HAMAP-Rule" id="MF_00719"/>
    </source>
</evidence>
<keyword evidence="9 19" id="KW-0808">Transferase</keyword>
<evidence type="ECO:0000313" key="20">
    <source>
        <dbReference type="EMBL" id="EHP29866.1"/>
    </source>
</evidence>
<comment type="catalytic activity">
    <reaction evidence="17 19">
        <text>alpha-ribazole + adenosylcob(III)inamide-GDP = adenosylcob(III)alamin + GMP + H(+)</text>
        <dbReference type="Rhea" id="RHEA:16049"/>
        <dbReference type="ChEBI" id="CHEBI:10329"/>
        <dbReference type="ChEBI" id="CHEBI:15378"/>
        <dbReference type="ChEBI" id="CHEBI:18408"/>
        <dbReference type="ChEBI" id="CHEBI:58115"/>
        <dbReference type="ChEBI" id="CHEBI:60487"/>
        <dbReference type="EC" id="2.7.8.26"/>
    </reaction>
</comment>
<feature type="transmembrane region" description="Helical" evidence="19">
    <location>
        <begin position="30"/>
        <end position="51"/>
    </location>
</feature>
<dbReference type="EMBL" id="AFRZ01000001">
    <property type="protein sequence ID" value="EHP29866.1"/>
    <property type="molecule type" value="Genomic_DNA"/>
</dbReference>
<dbReference type="GO" id="GO:0009236">
    <property type="term" value="P:cobalamin biosynthetic process"/>
    <property type="evidence" value="ECO:0007669"/>
    <property type="project" value="UniProtKB-UniRule"/>
</dbReference>
<dbReference type="RefSeq" id="WP_008335655.1">
    <property type="nucleotide sequence ID" value="NZ_AFRZ01000001.1"/>
</dbReference>